<feature type="transmembrane region" description="Helical" evidence="1">
    <location>
        <begin position="222"/>
        <end position="243"/>
    </location>
</feature>
<organism evidence="2 3">
    <name type="scientific">Leucobacter triazinivorans</name>
    <dbReference type="NCBI Taxonomy" id="1784719"/>
    <lineage>
        <taxon>Bacteria</taxon>
        <taxon>Bacillati</taxon>
        <taxon>Actinomycetota</taxon>
        <taxon>Actinomycetes</taxon>
        <taxon>Micrococcales</taxon>
        <taxon>Microbacteriaceae</taxon>
        <taxon>Leucobacter</taxon>
    </lineage>
</organism>
<comment type="similarity">
    <text evidence="1">Belongs to the SURF1 family.</text>
</comment>
<comment type="subcellular location">
    <subcellularLocation>
        <location evidence="1">Cell membrane</location>
        <topology evidence="1">Multi-pass membrane protein</topology>
    </subcellularLocation>
</comment>
<dbReference type="Pfam" id="PF02104">
    <property type="entry name" value="SURF1"/>
    <property type="match status" value="1"/>
</dbReference>
<dbReference type="AlphaFoldDB" id="A0A4P6KI51"/>
<dbReference type="InterPro" id="IPR002994">
    <property type="entry name" value="Surf1/Shy1"/>
</dbReference>
<dbReference type="GO" id="GO:0005886">
    <property type="term" value="C:plasma membrane"/>
    <property type="evidence" value="ECO:0007669"/>
    <property type="project" value="UniProtKB-SubCell"/>
</dbReference>
<gene>
    <name evidence="2" type="ORF">EVS81_03725</name>
</gene>
<evidence type="ECO:0000313" key="2">
    <source>
        <dbReference type="EMBL" id="QBE50176.1"/>
    </source>
</evidence>
<evidence type="ECO:0000313" key="3">
    <source>
        <dbReference type="Proteomes" id="UP000289260"/>
    </source>
</evidence>
<dbReference type="KEGG" id="ltr:EVS81_03725"/>
<evidence type="ECO:0000256" key="1">
    <source>
        <dbReference type="RuleBase" id="RU363076"/>
    </source>
</evidence>
<dbReference type="Proteomes" id="UP000289260">
    <property type="component" value="Chromosome"/>
</dbReference>
<keyword evidence="1" id="KW-1003">Cell membrane</keyword>
<dbReference type="EMBL" id="CP035806">
    <property type="protein sequence ID" value="QBE50176.1"/>
    <property type="molecule type" value="Genomic_DNA"/>
</dbReference>
<reference evidence="2 3" key="1">
    <citation type="submission" date="2019-02" db="EMBL/GenBank/DDBJ databases">
        <authorList>
            <person name="Sun L."/>
            <person name="Pan D."/>
            <person name="Wu X."/>
        </authorList>
    </citation>
    <scope>NUCLEOTIDE SEQUENCE [LARGE SCALE GENOMIC DNA]</scope>
    <source>
        <strain evidence="2 3">JW-1</strain>
    </source>
</reference>
<accession>A0A4P6KI51</accession>
<keyword evidence="3" id="KW-1185">Reference proteome</keyword>
<proteinExistence type="inferred from homology"/>
<sequence>MRRPRWILALLFALLVAAVFAWLGQWQMDNAIRTDAQQVIDTETPRPLSELAEAGSGVTDVAAGMVVRVSGAFVPEDLEIVTPRENDGETGAWVVGHLAVAADPGTPETGLAVAIGWAPGVAEAEAAADELARVSGLGDVRDLEGRFMPPEGPVVPRADEAPQVMHAMVPAQLVNSWQRVPGPVHSGYLVLHPADGGAELLAAVGLDAIDSVPPEPAESVNWLNVFYAVEWIVFAAFAIFLWYRLARDAWEKEHELQLLRAAEGE</sequence>
<name>A0A4P6KI51_9MICO</name>
<comment type="caution">
    <text evidence="1">Lacks conserved residue(s) required for the propagation of feature annotation.</text>
</comment>
<dbReference type="OrthoDB" id="3266379at2"/>
<protein>
    <recommendedName>
        <fullName evidence="1">SURF1-like protein</fullName>
    </recommendedName>
</protein>
<keyword evidence="1" id="KW-1133">Transmembrane helix</keyword>
<keyword evidence="1" id="KW-0472">Membrane</keyword>
<keyword evidence="1" id="KW-0812">Transmembrane</keyword>